<dbReference type="EMBL" id="REGN01000317">
    <property type="protein sequence ID" value="RNA42815.1"/>
    <property type="molecule type" value="Genomic_DNA"/>
</dbReference>
<reference evidence="1 2" key="1">
    <citation type="journal article" date="2018" name="Sci. Rep.">
        <title>Genomic signatures of local adaptation to the degree of environmental predictability in rotifers.</title>
        <authorList>
            <person name="Franch-Gras L."/>
            <person name="Hahn C."/>
            <person name="Garcia-Roger E.M."/>
            <person name="Carmona M.J."/>
            <person name="Serra M."/>
            <person name="Gomez A."/>
        </authorList>
    </citation>
    <scope>NUCLEOTIDE SEQUENCE [LARGE SCALE GENOMIC DNA]</scope>
    <source>
        <strain evidence="1">HYR1</strain>
    </source>
</reference>
<evidence type="ECO:0000313" key="2">
    <source>
        <dbReference type="Proteomes" id="UP000276133"/>
    </source>
</evidence>
<proteinExistence type="predicted"/>
<comment type="caution">
    <text evidence="1">The sequence shown here is derived from an EMBL/GenBank/DDBJ whole genome shotgun (WGS) entry which is preliminary data.</text>
</comment>
<sequence length="65" mass="7967">MKPDQIYFLQFLLYKSELIKLEKKLINKVYYLNFTRNLYKSTIANQNYIQTFNDESSIMQLQTNY</sequence>
<dbReference type="AlphaFoldDB" id="A0A3M7T4C9"/>
<organism evidence="1 2">
    <name type="scientific">Brachionus plicatilis</name>
    <name type="common">Marine rotifer</name>
    <name type="synonym">Brachionus muelleri</name>
    <dbReference type="NCBI Taxonomy" id="10195"/>
    <lineage>
        <taxon>Eukaryota</taxon>
        <taxon>Metazoa</taxon>
        <taxon>Spiralia</taxon>
        <taxon>Gnathifera</taxon>
        <taxon>Rotifera</taxon>
        <taxon>Eurotatoria</taxon>
        <taxon>Monogononta</taxon>
        <taxon>Pseudotrocha</taxon>
        <taxon>Ploima</taxon>
        <taxon>Brachionidae</taxon>
        <taxon>Brachionus</taxon>
    </lineage>
</organism>
<protein>
    <submittedName>
        <fullName evidence="1">Uncharacterized protein</fullName>
    </submittedName>
</protein>
<dbReference type="Proteomes" id="UP000276133">
    <property type="component" value="Unassembled WGS sequence"/>
</dbReference>
<gene>
    <name evidence="1" type="ORF">BpHYR1_000579</name>
</gene>
<accession>A0A3M7T4C9</accession>
<keyword evidence="2" id="KW-1185">Reference proteome</keyword>
<name>A0A3M7T4C9_BRAPC</name>
<evidence type="ECO:0000313" key="1">
    <source>
        <dbReference type="EMBL" id="RNA42815.1"/>
    </source>
</evidence>